<evidence type="ECO:0000256" key="1">
    <source>
        <dbReference type="SAM" id="MobiDB-lite"/>
    </source>
</evidence>
<feature type="non-terminal residue" evidence="3">
    <location>
        <position position="50"/>
    </location>
</feature>
<organism evidence="3 4">
    <name type="scientific">Wolfiporia cocos (strain MD-104)</name>
    <name type="common">Brown rot fungus</name>
    <dbReference type="NCBI Taxonomy" id="742152"/>
    <lineage>
        <taxon>Eukaryota</taxon>
        <taxon>Fungi</taxon>
        <taxon>Dikarya</taxon>
        <taxon>Basidiomycota</taxon>
        <taxon>Agaricomycotina</taxon>
        <taxon>Agaricomycetes</taxon>
        <taxon>Polyporales</taxon>
        <taxon>Phaeolaceae</taxon>
        <taxon>Wolfiporia</taxon>
    </lineage>
</organism>
<feature type="region of interest" description="Disordered" evidence="1">
    <location>
        <begin position="26"/>
        <end position="50"/>
    </location>
</feature>
<sequence>HATQYPVLSRIARDYLSIQGSSVSSERAFSSGGRTGTKLRNQLTPETFEA</sequence>
<feature type="domain" description="HAT C-terminal dimerisation" evidence="2">
    <location>
        <begin position="2"/>
        <end position="50"/>
    </location>
</feature>
<feature type="non-terminal residue" evidence="3">
    <location>
        <position position="1"/>
    </location>
</feature>
<keyword evidence="4" id="KW-1185">Reference proteome</keyword>
<evidence type="ECO:0000259" key="2">
    <source>
        <dbReference type="Pfam" id="PF05699"/>
    </source>
</evidence>
<dbReference type="AlphaFoldDB" id="A0A2H3J4X2"/>
<dbReference type="PANTHER" id="PTHR23272:SF184">
    <property type="entry name" value="OS03G0311250 PROTEIN"/>
    <property type="match status" value="1"/>
</dbReference>
<dbReference type="SUPFAM" id="SSF53098">
    <property type="entry name" value="Ribonuclease H-like"/>
    <property type="match status" value="1"/>
</dbReference>
<dbReference type="PANTHER" id="PTHR23272">
    <property type="entry name" value="BED FINGER-RELATED"/>
    <property type="match status" value="1"/>
</dbReference>
<name>A0A2H3J4X2_WOLCO</name>
<dbReference type="GO" id="GO:0046983">
    <property type="term" value="F:protein dimerization activity"/>
    <property type="evidence" value="ECO:0007669"/>
    <property type="project" value="InterPro"/>
</dbReference>
<evidence type="ECO:0000313" key="3">
    <source>
        <dbReference type="EMBL" id="PCH37302.1"/>
    </source>
</evidence>
<proteinExistence type="predicted"/>
<feature type="compositionally biased region" description="Polar residues" evidence="1">
    <location>
        <begin position="38"/>
        <end position="50"/>
    </location>
</feature>
<dbReference type="InterPro" id="IPR012337">
    <property type="entry name" value="RNaseH-like_sf"/>
</dbReference>
<dbReference type="EMBL" id="KB467920">
    <property type="protein sequence ID" value="PCH37302.1"/>
    <property type="molecule type" value="Genomic_DNA"/>
</dbReference>
<dbReference type="InterPro" id="IPR008906">
    <property type="entry name" value="HATC_C_dom"/>
</dbReference>
<dbReference type="Proteomes" id="UP000218811">
    <property type="component" value="Unassembled WGS sequence"/>
</dbReference>
<protein>
    <submittedName>
        <fullName evidence="3">HAT dimerization</fullName>
    </submittedName>
</protein>
<reference evidence="3 4" key="1">
    <citation type="journal article" date="2012" name="Science">
        <title>The Paleozoic origin of enzymatic lignin decomposition reconstructed from 31 fungal genomes.</title>
        <authorList>
            <person name="Floudas D."/>
            <person name="Binder M."/>
            <person name="Riley R."/>
            <person name="Barry K."/>
            <person name="Blanchette R.A."/>
            <person name="Henrissat B."/>
            <person name="Martinez A.T."/>
            <person name="Otillar R."/>
            <person name="Spatafora J.W."/>
            <person name="Yadav J.S."/>
            <person name="Aerts A."/>
            <person name="Benoit I."/>
            <person name="Boyd A."/>
            <person name="Carlson A."/>
            <person name="Copeland A."/>
            <person name="Coutinho P.M."/>
            <person name="de Vries R.P."/>
            <person name="Ferreira P."/>
            <person name="Findley K."/>
            <person name="Foster B."/>
            <person name="Gaskell J."/>
            <person name="Glotzer D."/>
            <person name="Gorecki P."/>
            <person name="Heitman J."/>
            <person name="Hesse C."/>
            <person name="Hori C."/>
            <person name="Igarashi K."/>
            <person name="Jurgens J.A."/>
            <person name="Kallen N."/>
            <person name="Kersten P."/>
            <person name="Kohler A."/>
            <person name="Kuees U."/>
            <person name="Kumar T.K.A."/>
            <person name="Kuo A."/>
            <person name="LaButti K."/>
            <person name="Larrondo L.F."/>
            <person name="Lindquist E."/>
            <person name="Ling A."/>
            <person name="Lombard V."/>
            <person name="Lucas S."/>
            <person name="Lundell T."/>
            <person name="Martin R."/>
            <person name="McLaughlin D.J."/>
            <person name="Morgenstern I."/>
            <person name="Morin E."/>
            <person name="Murat C."/>
            <person name="Nagy L.G."/>
            <person name="Nolan M."/>
            <person name="Ohm R.A."/>
            <person name="Patyshakuliyeva A."/>
            <person name="Rokas A."/>
            <person name="Ruiz-Duenas F.J."/>
            <person name="Sabat G."/>
            <person name="Salamov A."/>
            <person name="Samejima M."/>
            <person name="Schmutz J."/>
            <person name="Slot J.C."/>
            <person name="St John F."/>
            <person name="Stenlid J."/>
            <person name="Sun H."/>
            <person name="Sun S."/>
            <person name="Syed K."/>
            <person name="Tsang A."/>
            <person name="Wiebenga A."/>
            <person name="Young D."/>
            <person name="Pisabarro A."/>
            <person name="Eastwood D.C."/>
            <person name="Martin F."/>
            <person name="Cullen D."/>
            <person name="Grigoriev I.V."/>
            <person name="Hibbett D.S."/>
        </authorList>
    </citation>
    <scope>NUCLEOTIDE SEQUENCE [LARGE SCALE GENOMIC DNA]</scope>
    <source>
        <strain evidence="3 4">MD-104</strain>
    </source>
</reference>
<gene>
    <name evidence="3" type="ORF">WOLCODRAFT_54325</name>
</gene>
<dbReference type="Pfam" id="PF05699">
    <property type="entry name" value="Dimer_Tnp_hAT"/>
    <property type="match status" value="1"/>
</dbReference>
<evidence type="ECO:0000313" key="4">
    <source>
        <dbReference type="Proteomes" id="UP000218811"/>
    </source>
</evidence>
<accession>A0A2H3J4X2</accession>
<dbReference type="OrthoDB" id="2767002at2759"/>